<keyword evidence="4 5" id="KW-0472">Membrane</keyword>
<evidence type="ECO:0000313" key="7">
    <source>
        <dbReference type="EMBL" id="MBR7627678.1"/>
    </source>
</evidence>
<dbReference type="Pfam" id="PF00916">
    <property type="entry name" value="Sulfate_transp"/>
    <property type="match status" value="1"/>
</dbReference>
<dbReference type="PANTHER" id="PTHR11814">
    <property type="entry name" value="SULFATE TRANSPORTER"/>
    <property type="match status" value="1"/>
</dbReference>
<comment type="subcellular location">
    <subcellularLocation>
        <location evidence="1">Membrane</location>
        <topology evidence="1">Multi-pass membrane protein</topology>
    </subcellularLocation>
</comment>
<dbReference type="EMBL" id="JAGRZL010000002">
    <property type="protein sequence ID" value="MBR7627678.1"/>
    <property type="molecule type" value="Genomic_DNA"/>
</dbReference>
<dbReference type="CDD" id="cd07042">
    <property type="entry name" value="STAS_SulP_like_sulfate_transporter"/>
    <property type="match status" value="1"/>
</dbReference>
<evidence type="ECO:0000313" key="8">
    <source>
        <dbReference type="Proteomes" id="UP000675653"/>
    </source>
</evidence>
<comment type="caution">
    <text evidence="7">The sequence shown here is derived from an EMBL/GenBank/DDBJ whole genome shotgun (WGS) entry which is preliminary data.</text>
</comment>
<feature type="transmembrane region" description="Helical" evidence="5">
    <location>
        <begin position="352"/>
        <end position="372"/>
    </location>
</feature>
<evidence type="ECO:0000256" key="1">
    <source>
        <dbReference type="ARBA" id="ARBA00004141"/>
    </source>
</evidence>
<evidence type="ECO:0000256" key="3">
    <source>
        <dbReference type="ARBA" id="ARBA00022989"/>
    </source>
</evidence>
<evidence type="ECO:0000256" key="4">
    <source>
        <dbReference type="ARBA" id="ARBA00023136"/>
    </source>
</evidence>
<dbReference type="InterPro" id="IPR011547">
    <property type="entry name" value="SLC26A/SulP_dom"/>
</dbReference>
<accession>A0ABS5GKM7</accession>
<dbReference type="PROSITE" id="PS50801">
    <property type="entry name" value="STAS"/>
    <property type="match status" value="1"/>
</dbReference>
<feature type="transmembrane region" description="Helical" evidence="5">
    <location>
        <begin position="29"/>
        <end position="46"/>
    </location>
</feature>
<dbReference type="Pfam" id="PF01740">
    <property type="entry name" value="STAS"/>
    <property type="match status" value="1"/>
</dbReference>
<feature type="transmembrane region" description="Helical" evidence="5">
    <location>
        <begin position="52"/>
        <end position="71"/>
    </location>
</feature>
<dbReference type="InterPro" id="IPR036513">
    <property type="entry name" value="STAS_dom_sf"/>
</dbReference>
<dbReference type="InterPro" id="IPR002645">
    <property type="entry name" value="STAS_dom"/>
</dbReference>
<feature type="transmembrane region" description="Helical" evidence="5">
    <location>
        <begin position="183"/>
        <end position="200"/>
    </location>
</feature>
<feature type="transmembrane region" description="Helical" evidence="5">
    <location>
        <begin position="257"/>
        <end position="276"/>
    </location>
</feature>
<feature type="transmembrane region" description="Helical" evidence="5">
    <location>
        <begin position="330"/>
        <end position="346"/>
    </location>
</feature>
<keyword evidence="3 5" id="KW-1133">Transmembrane helix</keyword>
<name>A0ABS5GKM7_9GAMM</name>
<dbReference type="RefSeq" id="WP_212512463.1">
    <property type="nucleotide sequence ID" value="NZ_CAWQDX010000041.1"/>
</dbReference>
<evidence type="ECO:0000256" key="5">
    <source>
        <dbReference type="SAM" id="Phobius"/>
    </source>
</evidence>
<dbReference type="SUPFAM" id="SSF52091">
    <property type="entry name" value="SpoIIaa-like"/>
    <property type="match status" value="1"/>
</dbReference>
<sequence length="607" mass="65486">MRDFFSLERWLPGLATLLQYQRAWLIPDVRAGLSVAAVALPVAIAYAELAGVGPLVGLYSCILPMLVYALFGTSRQLIVGPDAATCAVIAAVVTPLAAGDATRHWQLVMTMTAMTGLWCLIASRFKLGVLADFLSRPILMGLLNGVAITIIVGQFSKIFGFTFSDRNLIEQIAGGASYITQTHLPTMAMSLTTLLTLLLAKRYKPAWPSSMVAMVVTAALVWGLNLGQFGIATLGAIGSGMPIFQLPDFPPGLMRELVLPALNLAMVSFVSMMLTARSFAAKNGYEIDADKEFRALGLANLAAAASQGFAISGAGSRTAVNDANGGKSQLVSIIAAAAIALVTFYLTAPLQYIPTAALGVVLVMASLSLTDFRGLWALRYSDRAAFWLALISFVSVLAMGVIPGITLAVLLGLFQFLRNVMRPTDQLLGMDDKGVVRTLRDNEQVKAIPGILVYRFNSPLTYFNAPYFKRRVLALLVQDPHNPKCLVVDAVASFTHQDISVMSMIGELHKDLKRRGIKMVMAGRHGQMSQWLKQAGIRVGDEGVILCPDIYQALRMTRCYREPVFKDDAVVESTTDAILSHWPQDDALPDSARLTLPSEQEAGATPA</sequence>
<feature type="transmembrane region" description="Helical" evidence="5">
    <location>
        <begin position="212"/>
        <end position="237"/>
    </location>
</feature>
<dbReference type="Proteomes" id="UP000675653">
    <property type="component" value="Unassembled WGS sequence"/>
</dbReference>
<protein>
    <submittedName>
        <fullName evidence="7">SulP family inorganic anion transporter</fullName>
    </submittedName>
</protein>
<feature type="transmembrane region" description="Helical" evidence="5">
    <location>
        <begin position="104"/>
        <end position="121"/>
    </location>
</feature>
<reference evidence="7 8" key="1">
    <citation type="submission" date="2021-04" db="EMBL/GenBank/DDBJ databases">
        <title>Draft Genome of Aeromonas popoffii ID682, isolated from a natural water source in Idaho.</title>
        <authorList>
            <person name="Testerman T."/>
            <person name="Graf J."/>
        </authorList>
    </citation>
    <scope>NUCLEOTIDE SEQUENCE [LARGE SCALE GENOMIC DNA]</scope>
    <source>
        <strain evidence="7 8">ID682</strain>
    </source>
</reference>
<gene>
    <name evidence="7" type="ORF">KAT72_01155</name>
</gene>
<organism evidence="7 8">
    <name type="scientific">Aeromonas popoffii</name>
    <dbReference type="NCBI Taxonomy" id="70856"/>
    <lineage>
        <taxon>Bacteria</taxon>
        <taxon>Pseudomonadati</taxon>
        <taxon>Pseudomonadota</taxon>
        <taxon>Gammaproteobacteria</taxon>
        <taxon>Aeromonadales</taxon>
        <taxon>Aeromonadaceae</taxon>
        <taxon>Aeromonas</taxon>
    </lineage>
</organism>
<feature type="transmembrane region" description="Helical" evidence="5">
    <location>
        <begin position="78"/>
        <end position="98"/>
    </location>
</feature>
<keyword evidence="8" id="KW-1185">Reference proteome</keyword>
<evidence type="ECO:0000259" key="6">
    <source>
        <dbReference type="PROSITE" id="PS50801"/>
    </source>
</evidence>
<feature type="transmembrane region" description="Helical" evidence="5">
    <location>
        <begin position="142"/>
        <end position="163"/>
    </location>
</feature>
<dbReference type="Gene3D" id="3.30.750.24">
    <property type="entry name" value="STAS domain"/>
    <property type="match status" value="1"/>
</dbReference>
<evidence type="ECO:0000256" key="2">
    <source>
        <dbReference type="ARBA" id="ARBA00022692"/>
    </source>
</evidence>
<keyword evidence="2 5" id="KW-0812">Transmembrane</keyword>
<proteinExistence type="predicted"/>
<feature type="domain" description="STAS" evidence="6">
    <location>
        <begin position="441"/>
        <end position="557"/>
    </location>
</feature>
<feature type="transmembrane region" description="Helical" evidence="5">
    <location>
        <begin position="384"/>
        <end position="417"/>
    </location>
</feature>
<dbReference type="InterPro" id="IPR001902">
    <property type="entry name" value="SLC26A/SulP_fam"/>
</dbReference>